<accession>A0A151QND5</accession>
<dbReference type="PANTHER" id="PTHR11439">
    <property type="entry name" value="GAG-POL-RELATED RETROTRANSPOSON"/>
    <property type="match status" value="1"/>
</dbReference>
<protein>
    <recommendedName>
        <fullName evidence="3">Retrovirus-related Pol polyprotein from transposon TNT 1-94</fullName>
    </recommendedName>
</protein>
<dbReference type="Gramene" id="C.cajan_47719.t">
    <property type="protein sequence ID" value="C.cajan_47719.t.cds1"/>
    <property type="gene ID" value="C.cajan_47719"/>
</dbReference>
<dbReference type="AlphaFoldDB" id="A0A151QND5"/>
<dbReference type="EMBL" id="KQ485664">
    <property type="protein sequence ID" value="KYP31795.1"/>
    <property type="molecule type" value="Genomic_DNA"/>
</dbReference>
<dbReference type="PANTHER" id="PTHR11439:SF483">
    <property type="entry name" value="PEPTIDE SYNTHASE GLIP-LIKE, PUTATIVE (AFU_ORTHOLOGUE AFUA_3G12920)-RELATED"/>
    <property type="match status" value="1"/>
</dbReference>
<proteinExistence type="predicted"/>
<dbReference type="Proteomes" id="UP000075243">
    <property type="component" value="Unassembled WGS sequence"/>
</dbReference>
<sequence length="84" mass="9250">MVGCKEAATPISNTCNLNLDEKGIAVDNSKYRGIIGSLLYLTASRPNITFFVCLCARFQANPKESHMKAVKRILNCFGWIEVPG</sequence>
<keyword evidence="2" id="KW-1185">Reference proteome</keyword>
<evidence type="ECO:0008006" key="3">
    <source>
        <dbReference type="Google" id="ProtNLM"/>
    </source>
</evidence>
<evidence type="ECO:0000313" key="1">
    <source>
        <dbReference type="EMBL" id="KYP31795.1"/>
    </source>
</evidence>
<gene>
    <name evidence="1" type="ORF">KK1_047708</name>
</gene>
<organism evidence="1 2">
    <name type="scientific">Cajanus cajan</name>
    <name type="common">Pigeon pea</name>
    <name type="synonym">Cajanus indicus</name>
    <dbReference type="NCBI Taxonomy" id="3821"/>
    <lineage>
        <taxon>Eukaryota</taxon>
        <taxon>Viridiplantae</taxon>
        <taxon>Streptophyta</taxon>
        <taxon>Embryophyta</taxon>
        <taxon>Tracheophyta</taxon>
        <taxon>Spermatophyta</taxon>
        <taxon>Magnoliopsida</taxon>
        <taxon>eudicotyledons</taxon>
        <taxon>Gunneridae</taxon>
        <taxon>Pentapetalae</taxon>
        <taxon>rosids</taxon>
        <taxon>fabids</taxon>
        <taxon>Fabales</taxon>
        <taxon>Fabaceae</taxon>
        <taxon>Papilionoideae</taxon>
        <taxon>50 kb inversion clade</taxon>
        <taxon>NPAAA clade</taxon>
        <taxon>indigoferoid/millettioid clade</taxon>
        <taxon>Phaseoleae</taxon>
        <taxon>Cajanus</taxon>
    </lineage>
</organism>
<evidence type="ECO:0000313" key="2">
    <source>
        <dbReference type="Proteomes" id="UP000075243"/>
    </source>
</evidence>
<reference evidence="1" key="1">
    <citation type="journal article" date="2012" name="Nat. Biotechnol.">
        <title>Draft genome sequence of pigeonpea (Cajanus cajan), an orphan legume crop of resource-poor farmers.</title>
        <authorList>
            <person name="Varshney R.K."/>
            <person name="Chen W."/>
            <person name="Li Y."/>
            <person name="Bharti A.K."/>
            <person name="Saxena R.K."/>
            <person name="Schlueter J.A."/>
            <person name="Donoghue M.T."/>
            <person name="Azam S."/>
            <person name="Fan G."/>
            <person name="Whaley A.M."/>
            <person name="Farmer A.D."/>
            <person name="Sheridan J."/>
            <person name="Iwata A."/>
            <person name="Tuteja R."/>
            <person name="Penmetsa R.V."/>
            <person name="Wu W."/>
            <person name="Upadhyaya H.D."/>
            <person name="Yang S.P."/>
            <person name="Shah T."/>
            <person name="Saxena K.B."/>
            <person name="Michael T."/>
            <person name="McCombie W.R."/>
            <person name="Yang B."/>
            <person name="Zhang G."/>
            <person name="Yang H."/>
            <person name="Wang J."/>
            <person name="Spillane C."/>
            <person name="Cook D.R."/>
            <person name="May G.D."/>
            <person name="Xu X."/>
            <person name="Jackson S.A."/>
        </authorList>
    </citation>
    <scope>NUCLEOTIDE SEQUENCE [LARGE SCALE GENOMIC DNA]</scope>
</reference>
<name>A0A151QND5_CAJCA</name>